<keyword evidence="1" id="KW-0238">DNA-binding</keyword>
<dbReference type="GO" id="GO:0005829">
    <property type="term" value="C:cytosol"/>
    <property type="evidence" value="ECO:0007669"/>
    <property type="project" value="TreeGrafter"/>
</dbReference>
<dbReference type="AlphaFoldDB" id="Q0RHX2"/>
<evidence type="ECO:0000313" key="5">
    <source>
        <dbReference type="Proteomes" id="UP000000657"/>
    </source>
</evidence>
<name>Q0RHX2_FRAAA</name>
<evidence type="ECO:0000313" key="4">
    <source>
        <dbReference type="EMBL" id="CAJ62901.1"/>
    </source>
</evidence>
<dbReference type="KEGG" id="fal:FRAAL4259"/>
<evidence type="ECO:0000256" key="1">
    <source>
        <dbReference type="ARBA" id="ARBA00023125"/>
    </source>
</evidence>
<protein>
    <submittedName>
        <fullName evidence="4">HTH-type transcriptional regulator</fullName>
    </submittedName>
</protein>
<dbReference type="PANTHER" id="PTHR46797">
    <property type="entry name" value="HTH-TYPE TRANSCRIPTIONAL REGULATOR"/>
    <property type="match status" value="1"/>
</dbReference>
<dbReference type="EMBL" id="CT573213">
    <property type="protein sequence ID" value="CAJ62901.1"/>
    <property type="molecule type" value="Genomic_DNA"/>
</dbReference>
<dbReference type="InterPro" id="IPR013096">
    <property type="entry name" value="Cupin_2"/>
</dbReference>
<dbReference type="CDD" id="cd02209">
    <property type="entry name" value="cupin_XRE_C"/>
    <property type="match status" value="1"/>
</dbReference>
<dbReference type="PANTHER" id="PTHR46797:SF1">
    <property type="entry name" value="METHYLPHOSPHONATE SYNTHASE"/>
    <property type="match status" value="1"/>
</dbReference>
<dbReference type="InterPro" id="IPR011051">
    <property type="entry name" value="RmlC_Cupin_sf"/>
</dbReference>
<feature type="chain" id="PRO_5038653384" evidence="2">
    <location>
        <begin position="21"/>
        <end position="134"/>
    </location>
</feature>
<sequence>MRSLTAIASALGTSAQALMAAAEANVPLVEPVSVVRHDTVAVDSPGGSVRSLVRGARAMLPSEYTGAPASFHDYFQHDGEEFVYVVSGRIEVDVDGVLHTVAAGESVYYAGGVRHRWRGLDGEQVRLVVVQQNA</sequence>
<dbReference type="SUPFAM" id="SSF51182">
    <property type="entry name" value="RmlC-like cupins"/>
    <property type="match status" value="1"/>
</dbReference>
<feature type="domain" description="Cupin type-2" evidence="3">
    <location>
        <begin position="75"/>
        <end position="130"/>
    </location>
</feature>
<dbReference type="InterPro" id="IPR014710">
    <property type="entry name" value="RmlC-like_jellyroll"/>
</dbReference>
<organism evidence="4 5">
    <name type="scientific">Frankia alni (strain DSM 45986 / CECT 9034 / ACN14a)</name>
    <dbReference type="NCBI Taxonomy" id="326424"/>
    <lineage>
        <taxon>Bacteria</taxon>
        <taxon>Bacillati</taxon>
        <taxon>Actinomycetota</taxon>
        <taxon>Actinomycetes</taxon>
        <taxon>Frankiales</taxon>
        <taxon>Frankiaceae</taxon>
        <taxon>Frankia</taxon>
    </lineage>
</organism>
<dbReference type="GO" id="GO:0003677">
    <property type="term" value="F:DNA binding"/>
    <property type="evidence" value="ECO:0007669"/>
    <property type="project" value="UniProtKB-KW"/>
</dbReference>
<feature type="signal peptide" evidence="2">
    <location>
        <begin position="1"/>
        <end position="20"/>
    </location>
</feature>
<dbReference type="eggNOG" id="COG0662">
    <property type="taxonomic scope" value="Bacteria"/>
</dbReference>
<dbReference type="HOGENOM" id="CLU_085376_1_3_11"/>
<accession>Q0RHX2</accession>
<dbReference type="Proteomes" id="UP000000657">
    <property type="component" value="Chromosome"/>
</dbReference>
<proteinExistence type="predicted"/>
<keyword evidence="5" id="KW-1185">Reference proteome</keyword>
<dbReference type="Pfam" id="PF07883">
    <property type="entry name" value="Cupin_2"/>
    <property type="match status" value="1"/>
</dbReference>
<gene>
    <name evidence="4" type="ordered locus">FRAAL4259</name>
</gene>
<dbReference type="InterPro" id="IPR050807">
    <property type="entry name" value="TransReg_Diox_bact_type"/>
</dbReference>
<reference evidence="4 5" key="1">
    <citation type="journal article" date="2007" name="Genome Res.">
        <title>Genome characteristics of facultatively symbiotic Frankia sp. strains reflect host range and host plant biogeography.</title>
        <authorList>
            <person name="Normand P."/>
            <person name="Lapierre P."/>
            <person name="Tisa L.S."/>
            <person name="Gogarten J.P."/>
            <person name="Alloisio N."/>
            <person name="Bagnarol E."/>
            <person name="Bassi C.A."/>
            <person name="Berry A.M."/>
            <person name="Bickhart D.M."/>
            <person name="Choisne N."/>
            <person name="Couloux A."/>
            <person name="Cournoyer B."/>
            <person name="Cruveiller S."/>
            <person name="Daubin V."/>
            <person name="Demange N."/>
            <person name="Francino M.P."/>
            <person name="Goltsman E."/>
            <person name="Huang Y."/>
            <person name="Kopp O.R."/>
            <person name="Labarre L."/>
            <person name="Lapidus A."/>
            <person name="Lavire C."/>
            <person name="Marechal J."/>
            <person name="Martinez M."/>
            <person name="Mastronunzio J.E."/>
            <person name="Mullin B.C."/>
            <person name="Niemann J."/>
            <person name="Pujic P."/>
            <person name="Rawnsley T."/>
            <person name="Rouy Z."/>
            <person name="Schenowitz C."/>
            <person name="Sellstedt A."/>
            <person name="Tavares F."/>
            <person name="Tomkins J.P."/>
            <person name="Vallenet D."/>
            <person name="Valverde C."/>
            <person name="Wall L.G."/>
            <person name="Wang Y."/>
            <person name="Medigue C."/>
            <person name="Benson D.R."/>
        </authorList>
    </citation>
    <scope>NUCLEOTIDE SEQUENCE [LARGE SCALE GENOMIC DNA]</scope>
    <source>
        <strain evidence="5">DSM 45986 / CECT 9034 / ACN14a</strain>
    </source>
</reference>
<keyword evidence="2" id="KW-0732">Signal</keyword>
<dbReference type="Gene3D" id="2.60.120.10">
    <property type="entry name" value="Jelly Rolls"/>
    <property type="match status" value="1"/>
</dbReference>
<dbReference type="STRING" id="326424.FRAAL4259"/>
<evidence type="ECO:0000259" key="3">
    <source>
        <dbReference type="Pfam" id="PF07883"/>
    </source>
</evidence>
<dbReference type="GO" id="GO:0003700">
    <property type="term" value="F:DNA-binding transcription factor activity"/>
    <property type="evidence" value="ECO:0007669"/>
    <property type="project" value="TreeGrafter"/>
</dbReference>
<evidence type="ECO:0000256" key="2">
    <source>
        <dbReference type="SAM" id="SignalP"/>
    </source>
</evidence>